<evidence type="ECO:0000313" key="4">
    <source>
        <dbReference type="Proteomes" id="UP000783871"/>
    </source>
</evidence>
<comment type="caution">
    <text evidence="3">The sequence shown here is derived from an EMBL/GenBank/DDBJ whole genome shotgun (WGS) entry which is preliminary data.</text>
</comment>
<dbReference type="EMBL" id="JAATEO010000001">
    <property type="protein sequence ID" value="NJP30736.1"/>
    <property type="molecule type" value="Genomic_DNA"/>
</dbReference>
<organism evidence="3 4">
    <name type="scientific">Micromonospora thermarum</name>
    <dbReference type="NCBI Taxonomy" id="2720024"/>
    <lineage>
        <taxon>Bacteria</taxon>
        <taxon>Bacillati</taxon>
        <taxon>Actinomycetota</taxon>
        <taxon>Actinomycetes</taxon>
        <taxon>Micromonosporales</taxon>
        <taxon>Micromonosporaceae</taxon>
        <taxon>Micromonospora</taxon>
    </lineage>
</organism>
<protein>
    <submittedName>
        <fullName evidence="3">Uncharacterized protein</fullName>
    </submittedName>
</protein>
<evidence type="ECO:0000256" key="2">
    <source>
        <dbReference type="SAM" id="Phobius"/>
    </source>
</evidence>
<evidence type="ECO:0000313" key="3">
    <source>
        <dbReference type="EMBL" id="NJP30736.1"/>
    </source>
</evidence>
<keyword evidence="2" id="KW-0812">Transmembrane</keyword>
<proteinExistence type="predicted"/>
<dbReference type="Proteomes" id="UP000783871">
    <property type="component" value="Unassembled WGS sequence"/>
</dbReference>
<reference evidence="3 4" key="1">
    <citation type="submission" date="2020-03" db="EMBL/GenBank/DDBJ databases">
        <title>WGS of actinomycetes isolated from Thailand.</title>
        <authorList>
            <person name="Thawai C."/>
        </authorList>
    </citation>
    <scope>NUCLEOTIDE SEQUENCE [LARGE SCALE GENOMIC DNA]</scope>
    <source>
        <strain evidence="3 4">HSS6-12</strain>
    </source>
</reference>
<feature type="region of interest" description="Disordered" evidence="1">
    <location>
        <begin position="184"/>
        <end position="247"/>
    </location>
</feature>
<name>A0ABX0Z3E8_9ACTN</name>
<accession>A0ABX0Z3E8</accession>
<keyword evidence="4" id="KW-1185">Reference proteome</keyword>
<gene>
    <name evidence="3" type="ORF">HCJ94_01690</name>
</gene>
<feature type="transmembrane region" description="Helical" evidence="2">
    <location>
        <begin position="54"/>
        <end position="77"/>
    </location>
</feature>
<keyword evidence="2" id="KW-0472">Membrane</keyword>
<evidence type="ECO:0000256" key="1">
    <source>
        <dbReference type="SAM" id="MobiDB-lite"/>
    </source>
</evidence>
<feature type="transmembrane region" description="Helical" evidence="2">
    <location>
        <begin position="89"/>
        <end position="110"/>
    </location>
</feature>
<sequence length="247" mass="25478">MRPSVVTISSYLLMFYAALSVLSLIIGLSTLGTFQDVYRDAFAGTEAEGSEGVIAFALVGGSIVSLLFAVGLVVLALLNNRGKNVSRIITWVVGGIALCCSGLALAGTAAGNAMGGQTSGDVPSQEEINRRLDQALPSWYEPVTLLLTVLSIIALLVALILLALPKANEFFRKQEPAWEPPVPGAAYPAYPSTPGQPGYPQTPGYPSTPGEPGYPQSGPPGQPGGPEQGGEAHPGSDRPGPTPPPVS</sequence>
<feature type="transmembrane region" description="Helical" evidence="2">
    <location>
        <begin position="12"/>
        <end position="34"/>
    </location>
</feature>
<feature type="transmembrane region" description="Helical" evidence="2">
    <location>
        <begin position="143"/>
        <end position="164"/>
    </location>
</feature>
<feature type="compositionally biased region" description="Low complexity" evidence="1">
    <location>
        <begin position="229"/>
        <end position="239"/>
    </location>
</feature>
<feature type="compositionally biased region" description="Low complexity" evidence="1">
    <location>
        <begin position="184"/>
        <end position="216"/>
    </location>
</feature>
<keyword evidence="2" id="KW-1133">Transmembrane helix</keyword>